<dbReference type="AlphaFoldDB" id="A0A6H2DKU0"/>
<dbReference type="InterPro" id="IPR050389">
    <property type="entry name" value="LysR-type_TF"/>
</dbReference>
<keyword evidence="3" id="KW-0238">DNA-binding</keyword>
<reference evidence="6 7" key="1">
    <citation type="submission" date="2020-04" db="EMBL/GenBank/DDBJ databases">
        <title>Genome sequence for Sphingorhabdus sp. strain M1.</title>
        <authorList>
            <person name="Park S.-J."/>
        </authorList>
    </citation>
    <scope>NUCLEOTIDE SEQUENCE [LARGE SCALE GENOMIC DNA]</scope>
    <source>
        <strain evidence="6 7">JK6</strain>
    </source>
</reference>
<dbReference type="SUPFAM" id="SSF53850">
    <property type="entry name" value="Periplasmic binding protein-like II"/>
    <property type="match status" value="1"/>
</dbReference>
<accession>A0A6H2DKU0</accession>
<keyword evidence="2" id="KW-0805">Transcription regulation</keyword>
<protein>
    <submittedName>
        <fullName evidence="6">LysR family transcriptional regulator</fullName>
    </submittedName>
</protein>
<dbReference type="SUPFAM" id="SSF46785">
    <property type="entry name" value="Winged helix' DNA-binding domain"/>
    <property type="match status" value="1"/>
</dbReference>
<evidence type="ECO:0000256" key="2">
    <source>
        <dbReference type="ARBA" id="ARBA00023015"/>
    </source>
</evidence>
<evidence type="ECO:0000256" key="3">
    <source>
        <dbReference type="ARBA" id="ARBA00023125"/>
    </source>
</evidence>
<dbReference type="Gene3D" id="3.40.190.10">
    <property type="entry name" value="Periplasmic binding protein-like II"/>
    <property type="match status" value="2"/>
</dbReference>
<dbReference type="Pfam" id="PF03466">
    <property type="entry name" value="LysR_substrate"/>
    <property type="match status" value="1"/>
</dbReference>
<sequence length="325" mass="35806">MILNRIIIGQTLNSLPILREILRHGSVGKAATALGVSQPALSAALKQLRLHFDDELVIRSKGSMKLTPRAESILSPLEDALSTLHDIIAPIEESPLRQQTVLKIATNDHIMATLGGPLSKLLMGEDLDILPQFLSAGGHSAQQLVSGEIDYVIAPKFVILSSGVNVSALKLINSELLFSEDLIGVGHKDEGALLRNLSEEDYLNYPHASFEIDADKNISMEQAFLVANNFVQNDIIRFSSYAALPSAITQTHCIALVPRSFAKMLEALITIEVFKPPIEFPPIEWTLIWHRRNDDIDRHVQFRTILKSCSLHVAGSINRSDDSRA</sequence>
<dbReference type="KEGG" id="phao:HF685_08295"/>
<dbReference type="Gene3D" id="1.10.10.10">
    <property type="entry name" value="Winged helix-like DNA-binding domain superfamily/Winged helix DNA-binding domain"/>
    <property type="match status" value="1"/>
</dbReference>
<dbReference type="EMBL" id="CP051217">
    <property type="protein sequence ID" value="QJB69279.1"/>
    <property type="molecule type" value="Genomic_DNA"/>
</dbReference>
<dbReference type="PROSITE" id="PS50931">
    <property type="entry name" value="HTH_LYSR"/>
    <property type="match status" value="1"/>
</dbReference>
<dbReference type="Pfam" id="PF00126">
    <property type="entry name" value="HTH_1"/>
    <property type="match status" value="1"/>
</dbReference>
<dbReference type="PANTHER" id="PTHR30118:SF6">
    <property type="entry name" value="HTH-TYPE TRANSCRIPTIONAL REGULATOR LEUO"/>
    <property type="match status" value="1"/>
</dbReference>
<dbReference type="Proteomes" id="UP000501600">
    <property type="component" value="Chromosome"/>
</dbReference>
<keyword evidence="4" id="KW-0804">Transcription</keyword>
<evidence type="ECO:0000313" key="6">
    <source>
        <dbReference type="EMBL" id="QJB69279.1"/>
    </source>
</evidence>
<keyword evidence="7" id="KW-1185">Reference proteome</keyword>
<gene>
    <name evidence="6" type="ORF">HF685_08295</name>
</gene>
<dbReference type="InterPro" id="IPR036388">
    <property type="entry name" value="WH-like_DNA-bd_sf"/>
</dbReference>
<proteinExistence type="inferred from homology"/>
<dbReference type="GO" id="GO:0003677">
    <property type="term" value="F:DNA binding"/>
    <property type="evidence" value="ECO:0007669"/>
    <property type="project" value="UniProtKB-KW"/>
</dbReference>
<dbReference type="InterPro" id="IPR036390">
    <property type="entry name" value="WH_DNA-bd_sf"/>
</dbReference>
<evidence type="ECO:0000313" key="7">
    <source>
        <dbReference type="Proteomes" id="UP000501600"/>
    </source>
</evidence>
<dbReference type="InterPro" id="IPR005119">
    <property type="entry name" value="LysR_subst-bd"/>
</dbReference>
<dbReference type="PANTHER" id="PTHR30118">
    <property type="entry name" value="HTH-TYPE TRANSCRIPTIONAL REGULATOR LEUO-RELATED"/>
    <property type="match status" value="1"/>
</dbReference>
<name>A0A6H2DKU0_9SPHN</name>
<dbReference type="InterPro" id="IPR000847">
    <property type="entry name" value="LysR_HTH_N"/>
</dbReference>
<evidence type="ECO:0000256" key="4">
    <source>
        <dbReference type="ARBA" id="ARBA00023163"/>
    </source>
</evidence>
<dbReference type="GO" id="GO:0003700">
    <property type="term" value="F:DNA-binding transcription factor activity"/>
    <property type="evidence" value="ECO:0007669"/>
    <property type="project" value="InterPro"/>
</dbReference>
<comment type="similarity">
    <text evidence="1">Belongs to the LysR transcriptional regulatory family.</text>
</comment>
<organism evidence="6 7">
    <name type="scientific">Parasphingorhabdus halotolerans</name>
    <dbReference type="NCBI Taxonomy" id="2725558"/>
    <lineage>
        <taxon>Bacteria</taxon>
        <taxon>Pseudomonadati</taxon>
        <taxon>Pseudomonadota</taxon>
        <taxon>Alphaproteobacteria</taxon>
        <taxon>Sphingomonadales</taxon>
        <taxon>Sphingomonadaceae</taxon>
        <taxon>Parasphingorhabdus</taxon>
    </lineage>
</organism>
<evidence type="ECO:0000259" key="5">
    <source>
        <dbReference type="PROSITE" id="PS50931"/>
    </source>
</evidence>
<feature type="domain" description="HTH lysR-type" evidence="5">
    <location>
        <begin position="10"/>
        <end position="67"/>
    </location>
</feature>
<evidence type="ECO:0000256" key="1">
    <source>
        <dbReference type="ARBA" id="ARBA00009437"/>
    </source>
</evidence>